<keyword evidence="3" id="KW-1185">Reference proteome</keyword>
<dbReference type="InterPro" id="IPR000361">
    <property type="entry name" value="ATAP_core_dom"/>
</dbReference>
<dbReference type="AlphaFoldDB" id="A0A934IUV0"/>
<evidence type="ECO:0000259" key="1">
    <source>
        <dbReference type="Pfam" id="PF01521"/>
    </source>
</evidence>
<dbReference type="NCBIfam" id="TIGR00049">
    <property type="entry name" value="iron-sulfur cluster assembly accessory protein"/>
    <property type="match status" value="1"/>
</dbReference>
<dbReference type="EMBL" id="JAEKMH010000002">
    <property type="protein sequence ID" value="MBJ3785556.1"/>
    <property type="molecule type" value="Genomic_DNA"/>
</dbReference>
<evidence type="ECO:0000313" key="3">
    <source>
        <dbReference type="Proteomes" id="UP000602124"/>
    </source>
</evidence>
<dbReference type="Pfam" id="PF01521">
    <property type="entry name" value="Fe-S_biosyn"/>
    <property type="match status" value="1"/>
</dbReference>
<dbReference type="GO" id="GO:0005506">
    <property type="term" value="F:iron ion binding"/>
    <property type="evidence" value="ECO:0007669"/>
    <property type="project" value="TreeGrafter"/>
</dbReference>
<proteinExistence type="predicted"/>
<dbReference type="Proteomes" id="UP000602124">
    <property type="component" value="Unassembled WGS sequence"/>
</dbReference>
<dbReference type="Gene3D" id="2.60.300.12">
    <property type="entry name" value="HesB-like domain"/>
    <property type="match status" value="1"/>
</dbReference>
<dbReference type="PANTHER" id="PTHR43011:SF1">
    <property type="entry name" value="IRON-SULFUR CLUSTER ASSEMBLY 2 HOMOLOG, MITOCHONDRIAL"/>
    <property type="match status" value="1"/>
</dbReference>
<dbReference type="SUPFAM" id="SSF89360">
    <property type="entry name" value="HesB-like domain"/>
    <property type="match status" value="1"/>
</dbReference>
<comment type="caution">
    <text evidence="2">The sequence shown here is derived from an EMBL/GenBank/DDBJ whole genome shotgun (WGS) entry which is preliminary data.</text>
</comment>
<organism evidence="2 3">
    <name type="scientific">Devosia sediminis</name>
    <dbReference type="NCBI Taxonomy" id="2798801"/>
    <lineage>
        <taxon>Bacteria</taxon>
        <taxon>Pseudomonadati</taxon>
        <taxon>Pseudomonadota</taxon>
        <taxon>Alphaproteobacteria</taxon>
        <taxon>Hyphomicrobiales</taxon>
        <taxon>Devosiaceae</taxon>
        <taxon>Devosia</taxon>
    </lineage>
</organism>
<name>A0A934IUV0_9HYPH</name>
<protein>
    <submittedName>
        <fullName evidence="2">Iron-sulfur cluster assembly accessory protein</fullName>
    </submittedName>
</protein>
<gene>
    <name evidence="2" type="ORF">JEQ47_12575</name>
</gene>
<dbReference type="InterPro" id="IPR016092">
    <property type="entry name" value="ATAP"/>
</dbReference>
<dbReference type="GO" id="GO:0016226">
    <property type="term" value="P:iron-sulfur cluster assembly"/>
    <property type="evidence" value="ECO:0007669"/>
    <property type="project" value="InterPro"/>
</dbReference>
<evidence type="ECO:0000313" key="2">
    <source>
        <dbReference type="EMBL" id="MBJ3785556.1"/>
    </source>
</evidence>
<dbReference type="RefSeq" id="WP_198876727.1">
    <property type="nucleotide sequence ID" value="NZ_JAEKMH010000002.1"/>
</dbReference>
<dbReference type="GO" id="GO:0051537">
    <property type="term" value="F:2 iron, 2 sulfur cluster binding"/>
    <property type="evidence" value="ECO:0007669"/>
    <property type="project" value="TreeGrafter"/>
</dbReference>
<dbReference type="GO" id="GO:0051539">
    <property type="term" value="F:4 iron, 4 sulfur cluster binding"/>
    <property type="evidence" value="ECO:0007669"/>
    <property type="project" value="TreeGrafter"/>
</dbReference>
<feature type="domain" description="Core" evidence="1">
    <location>
        <begin position="11"/>
        <end position="111"/>
    </location>
</feature>
<dbReference type="InterPro" id="IPR035903">
    <property type="entry name" value="HesB-like_dom_sf"/>
</dbReference>
<sequence length="116" mass="12102">MTEAALATPAVTLSDRAAKRVTRILSKEAPGTVLRISVAGGGCSGFQYEYNLVQETPNEDDLVLAKGDATVLIDSLSLEFMGGAEIDFVDDLIGQSFQIKNPNAVASCGCGTSFAV</sequence>
<reference evidence="2" key="1">
    <citation type="submission" date="2020-12" db="EMBL/GenBank/DDBJ databases">
        <title>Devosia sp. MSA67 isolated from Mo River.</title>
        <authorList>
            <person name="Ma F."/>
            <person name="Zi Z."/>
        </authorList>
    </citation>
    <scope>NUCLEOTIDE SEQUENCE</scope>
    <source>
        <strain evidence="2">MSA67</strain>
    </source>
</reference>
<dbReference type="PROSITE" id="PS01152">
    <property type="entry name" value="HESB"/>
    <property type="match status" value="1"/>
</dbReference>
<dbReference type="PANTHER" id="PTHR43011">
    <property type="entry name" value="IRON-SULFUR CLUSTER ASSEMBLY 2 HOMOLOG, MITOCHONDRIAL"/>
    <property type="match status" value="1"/>
</dbReference>
<dbReference type="InterPro" id="IPR017870">
    <property type="entry name" value="FeS_cluster_insertion_CS"/>
</dbReference>
<accession>A0A934IUV0</accession>